<dbReference type="Proteomes" id="UP000020681">
    <property type="component" value="Unassembled WGS sequence"/>
</dbReference>
<sequence length="65" mass="7043">MITALGRTTDPTAPCFDRTSTTASAERPIHEAMSRRARRARHNWQVFGLAGAHPVVLLVAVASQS</sequence>
<keyword evidence="2" id="KW-0812">Transmembrane</keyword>
<feature type="transmembrane region" description="Helical" evidence="2">
    <location>
        <begin position="43"/>
        <end position="62"/>
    </location>
</feature>
<feature type="region of interest" description="Disordered" evidence="1">
    <location>
        <begin position="1"/>
        <end position="36"/>
    </location>
</feature>
<organism evidence="3 4">
    <name type="scientific">Mycobacterium ulcerans str. Harvey</name>
    <dbReference type="NCBI Taxonomy" id="1299332"/>
    <lineage>
        <taxon>Bacteria</taxon>
        <taxon>Bacillati</taxon>
        <taxon>Actinomycetota</taxon>
        <taxon>Actinomycetes</taxon>
        <taxon>Mycobacteriales</taxon>
        <taxon>Mycobacteriaceae</taxon>
        <taxon>Mycobacterium</taxon>
        <taxon>Mycobacterium ulcerans group</taxon>
    </lineage>
</organism>
<evidence type="ECO:0000256" key="2">
    <source>
        <dbReference type="SAM" id="Phobius"/>
    </source>
</evidence>
<gene>
    <name evidence="3" type="ORF">I551_0244</name>
</gene>
<protein>
    <submittedName>
        <fullName evidence="3">Uncharacterized protein</fullName>
    </submittedName>
</protein>
<evidence type="ECO:0000313" key="4">
    <source>
        <dbReference type="Proteomes" id="UP000020681"/>
    </source>
</evidence>
<evidence type="ECO:0000313" key="3">
    <source>
        <dbReference type="EMBL" id="EUA93251.1"/>
    </source>
</evidence>
<dbReference type="EMBL" id="JAOL01000063">
    <property type="protein sequence ID" value="EUA93251.1"/>
    <property type="molecule type" value="Genomic_DNA"/>
</dbReference>
<reference evidence="3 4" key="1">
    <citation type="submission" date="2014-01" db="EMBL/GenBank/DDBJ databases">
        <authorList>
            <person name="Dobos K."/>
            <person name="Lenaerts A."/>
            <person name="Ordway D."/>
            <person name="DeGroote M.A."/>
            <person name="Parker T."/>
            <person name="Sizemore C."/>
            <person name="Tallon L.J."/>
            <person name="Sadzewicz L.K."/>
            <person name="Sengamalay N."/>
            <person name="Fraser C.M."/>
            <person name="Hine E."/>
            <person name="Shefchek K.A."/>
            <person name="Das S.P."/>
            <person name="Tettelin H."/>
        </authorList>
    </citation>
    <scope>NUCLEOTIDE SEQUENCE [LARGE SCALE GENOMIC DNA]</scope>
    <source>
        <strain evidence="3 4">Harvey</strain>
    </source>
</reference>
<accession>A0ABN0R8G8</accession>
<comment type="caution">
    <text evidence="3">The sequence shown here is derived from an EMBL/GenBank/DDBJ whole genome shotgun (WGS) entry which is preliminary data.</text>
</comment>
<keyword evidence="2" id="KW-1133">Transmembrane helix</keyword>
<evidence type="ECO:0000256" key="1">
    <source>
        <dbReference type="SAM" id="MobiDB-lite"/>
    </source>
</evidence>
<keyword evidence="4" id="KW-1185">Reference proteome</keyword>
<proteinExistence type="predicted"/>
<keyword evidence="2" id="KW-0472">Membrane</keyword>
<name>A0ABN0R8G8_MYCUL</name>